<dbReference type="WBParaSite" id="ALUE_0000111501-mRNA-1">
    <property type="protein sequence ID" value="ALUE_0000111501-mRNA-1"/>
    <property type="gene ID" value="ALUE_0000111501"/>
</dbReference>
<accession>A0A0M3HHX0</accession>
<protein>
    <submittedName>
        <fullName evidence="2">Uncharacterized protein</fullName>
    </submittedName>
</protein>
<sequence>MIFQRAILHRLSGSHKIFQPYNIVDYQRISLAFIWRNKPNL</sequence>
<reference evidence="2" key="1">
    <citation type="submission" date="2017-02" db="UniProtKB">
        <authorList>
            <consortium name="WormBaseParasite"/>
        </authorList>
    </citation>
    <scope>IDENTIFICATION</scope>
</reference>
<keyword evidence="1" id="KW-1185">Reference proteome</keyword>
<evidence type="ECO:0000313" key="2">
    <source>
        <dbReference type="WBParaSite" id="ALUE_0000111501-mRNA-1"/>
    </source>
</evidence>
<proteinExistence type="predicted"/>
<dbReference type="AlphaFoldDB" id="A0A0M3HHX0"/>
<organism evidence="1 2">
    <name type="scientific">Ascaris lumbricoides</name>
    <name type="common">Giant roundworm</name>
    <dbReference type="NCBI Taxonomy" id="6252"/>
    <lineage>
        <taxon>Eukaryota</taxon>
        <taxon>Metazoa</taxon>
        <taxon>Ecdysozoa</taxon>
        <taxon>Nematoda</taxon>
        <taxon>Chromadorea</taxon>
        <taxon>Rhabditida</taxon>
        <taxon>Spirurina</taxon>
        <taxon>Ascaridomorpha</taxon>
        <taxon>Ascaridoidea</taxon>
        <taxon>Ascarididae</taxon>
        <taxon>Ascaris</taxon>
    </lineage>
</organism>
<evidence type="ECO:0000313" key="1">
    <source>
        <dbReference type="Proteomes" id="UP000036681"/>
    </source>
</evidence>
<name>A0A0M3HHX0_ASCLU</name>
<dbReference type="Proteomes" id="UP000036681">
    <property type="component" value="Unplaced"/>
</dbReference>